<dbReference type="EMBL" id="BARU01046894">
    <property type="protein sequence ID" value="GAH94509.1"/>
    <property type="molecule type" value="Genomic_DNA"/>
</dbReference>
<comment type="caution">
    <text evidence="3">The sequence shown here is derived from an EMBL/GenBank/DDBJ whole genome shotgun (WGS) entry which is preliminary data.</text>
</comment>
<accession>X1KWI3</accession>
<evidence type="ECO:0000256" key="2">
    <source>
        <dbReference type="SAM" id="MobiDB-lite"/>
    </source>
</evidence>
<sequence length="120" mass="14189">QLAESEWKEETDLAQKKKKDEYEYPEKKAELSPEVRKELDDLKLELSRIKEEKRLMEITHKVDEQIQEKHLAPKQRDHVIKLMSKLDDSHHDELLSTFATQKFKGFEDVGQSDLTRPGET</sequence>
<feature type="non-terminal residue" evidence="3">
    <location>
        <position position="120"/>
    </location>
</feature>
<evidence type="ECO:0000256" key="1">
    <source>
        <dbReference type="SAM" id="Coils"/>
    </source>
</evidence>
<dbReference type="AlphaFoldDB" id="X1KWI3"/>
<organism evidence="3">
    <name type="scientific">marine sediment metagenome</name>
    <dbReference type="NCBI Taxonomy" id="412755"/>
    <lineage>
        <taxon>unclassified sequences</taxon>
        <taxon>metagenomes</taxon>
        <taxon>ecological metagenomes</taxon>
    </lineage>
</organism>
<feature type="region of interest" description="Disordered" evidence="2">
    <location>
        <begin position="1"/>
        <end position="28"/>
    </location>
</feature>
<evidence type="ECO:0000313" key="3">
    <source>
        <dbReference type="EMBL" id="GAH94509.1"/>
    </source>
</evidence>
<protein>
    <submittedName>
        <fullName evidence="3">Uncharacterized protein</fullName>
    </submittedName>
</protein>
<feature type="coiled-coil region" evidence="1">
    <location>
        <begin position="32"/>
        <end position="59"/>
    </location>
</feature>
<reference evidence="3" key="1">
    <citation type="journal article" date="2014" name="Front. Microbiol.">
        <title>High frequency of phylogenetically diverse reductive dehalogenase-homologous genes in deep subseafloor sedimentary metagenomes.</title>
        <authorList>
            <person name="Kawai M."/>
            <person name="Futagami T."/>
            <person name="Toyoda A."/>
            <person name="Takaki Y."/>
            <person name="Nishi S."/>
            <person name="Hori S."/>
            <person name="Arai W."/>
            <person name="Tsubouchi T."/>
            <person name="Morono Y."/>
            <person name="Uchiyama I."/>
            <person name="Ito T."/>
            <person name="Fujiyama A."/>
            <person name="Inagaki F."/>
            <person name="Takami H."/>
        </authorList>
    </citation>
    <scope>NUCLEOTIDE SEQUENCE</scope>
    <source>
        <strain evidence="3">Expedition CK06-06</strain>
    </source>
</reference>
<name>X1KWI3_9ZZZZ</name>
<feature type="non-terminal residue" evidence="3">
    <location>
        <position position="1"/>
    </location>
</feature>
<keyword evidence="1" id="KW-0175">Coiled coil</keyword>
<gene>
    <name evidence="3" type="ORF">S03H2_70524</name>
</gene>
<proteinExistence type="predicted"/>